<feature type="compositionally biased region" description="Basic and acidic residues" evidence="1">
    <location>
        <begin position="630"/>
        <end position="673"/>
    </location>
</feature>
<evidence type="ECO:0000256" key="1">
    <source>
        <dbReference type="SAM" id="MobiDB-lite"/>
    </source>
</evidence>
<feature type="compositionally biased region" description="Basic residues" evidence="1">
    <location>
        <begin position="491"/>
        <end position="508"/>
    </location>
</feature>
<feature type="region of interest" description="Disordered" evidence="1">
    <location>
        <begin position="1"/>
        <end position="293"/>
    </location>
</feature>
<feature type="compositionally biased region" description="Basic and acidic residues" evidence="1">
    <location>
        <begin position="381"/>
        <end position="411"/>
    </location>
</feature>
<dbReference type="GO" id="GO:0003746">
    <property type="term" value="F:translation elongation factor activity"/>
    <property type="evidence" value="ECO:0007669"/>
    <property type="project" value="UniProtKB-KW"/>
</dbReference>
<feature type="non-terminal residue" evidence="2">
    <location>
        <position position="1"/>
    </location>
</feature>
<feature type="non-terminal residue" evidence="2">
    <location>
        <position position="683"/>
    </location>
</feature>
<feature type="compositionally biased region" description="Basic residues" evidence="1">
    <location>
        <begin position="45"/>
        <end position="96"/>
    </location>
</feature>
<keyword evidence="2" id="KW-0251">Elongation factor</keyword>
<proteinExistence type="predicted"/>
<feature type="compositionally biased region" description="Basic and acidic residues" evidence="1">
    <location>
        <begin position="423"/>
        <end position="438"/>
    </location>
</feature>
<feature type="compositionally biased region" description="Basic and acidic residues" evidence="1">
    <location>
        <begin position="447"/>
        <end position="457"/>
    </location>
</feature>
<feature type="compositionally biased region" description="Low complexity" evidence="1">
    <location>
        <begin position="558"/>
        <end position="585"/>
    </location>
</feature>
<dbReference type="AlphaFoldDB" id="A0A6J4RXK7"/>
<feature type="region of interest" description="Disordered" evidence="1">
    <location>
        <begin position="323"/>
        <end position="683"/>
    </location>
</feature>
<keyword evidence="2" id="KW-0648">Protein biosynthesis</keyword>
<gene>
    <name evidence="2" type="ORF">AVDCRST_MAG13-1332</name>
</gene>
<sequence length="683" mass="76368">HRCGQDDDDRAHPVLHGQVVQDRRGPRGRRRHGLDGAGAGAGDHHHLRRHHLRVGRPPHQHHRHARPRRLHGRGRALAARPRRRRRPLRLGRRRRAAVRDRLAPGRQVQGPAHRLHQQDGPHRRELRAGRPDDDRPPRREPGPHPAADRRGGGLPGHRRPHQHEGDRLQGRPRQGGPDRGHPGRDARGGQGRPRGAPQQGLGLQRRARRAHPRGAGDPEGRPCHRHPQGDARGRAHAGPLRLLLQEQGRPAAARRDHRLPPEPARGPADRRLRARARRGRGPPGHPCRVRRGAVLRARVQDHGRPLRRQAHLLPRLLGQARGGLAGAQRELRQDGAHRPHPDDARERPRGRPGGLLGRHRGRGRHQAGDHGRHARGARQADPPRDDDLPRAGHQGRDRAQDEVRPGEDVRRPRPPGRGGPDLPRADERGVRPDGDLRHGRAAPRGPRGPDDARVQGRRERRPPAGLLPRDDLRHRPEGGGPVRPPDGRLGPVRHRLHRHRARARRGLRLHLEDQGRLDPHRVHPLRREGRGGGAADGREGGLPDGRRPRDADRRQVPRHGLLGDRLQGRGLARAQGGGAARQARAARADLRGRGRRARGLPRRRHRRPVAPARPHRGPGAPRQRARGDRHRPAVGDVRVRDGPALEHPGPRELHDAVRPLRGRAAEHRREGHRGAHGRARPRV</sequence>
<feature type="compositionally biased region" description="Basic and acidic residues" evidence="1">
    <location>
        <begin position="468"/>
        <end position="477"/>
    </location>
</feature>
<protein>
    <submittedName>
        <fullName evidence="2">Translation elongation factor G</fullName>
    </submittedName>
</protein>
<organism evidence="2">
    <name type="scientific">uncultured Solirubrobacteraceae bacterium</name>
    <dbReference type="NCBI Taxonomy" id="1162706"/>
    <lineage>
        <taxon>Bacteria</taxon>
        <taxon>Bacillati</taxon>
        <taxon>Actinomycetota</taxon>
        <taxon>Thermoleophilia</taxon>
        <taxon>Solirubrobacterales</taxon>
        <taxon>Solirubrobacteraceae</taxon>
        <taxon>environmental samples</taxon>
    </lineage>
</organism>
<feature type="compositionally biased region" description="Low complexity" evidence="1">
    <location>
        <begin position="193"/>
        <end position="204"/>
    </location>
</feature>
<accession>A0A6J4RXK7</accession>
<feature type="compositionally biased region" description="Basic and acidic residues" evidence="1">
    <location>
        <begin position="176"/>
        <end position="187"/>
    </location>
</feature>
<feature type="compositionally biased region" description="Basic residues" evidence="1">
    <location>
        <begin position="593"/>
        <end position="616"/>
    </location>
</feature>
<reference evidence="2" key="1">
    <citation type="submission" date="2020-02" db="EMBL/GenBank/DDBJ databases">
        <authorList>
            <person name="Meier V. D."/>
        </authorList>
    </citation>
    <scope>NUCLEOTIDE SEQUENCE</scope>
    <source>
        <strain evidence="2">AVDCRST_MAG13</strain>
    </source>
</reference>
<feature type="compositionally biased region" description="Basic and acidic residues" evidence="1">
    <location>
        <begin position="116"/>
        <end position="151"/>
    </location>
</feature>
<feature type="compositionally biased region" description="Basic and acidic residues" evidence="1">
    <location>
        <begin position="509"/>
        <end position="555"/>
    </location>
</feature>
<feature type="compositionally biased region" description="Basic and acidic residues" evidence="1">
    <location>
        <begin position="329"/>
        <end position="349"/>
    </location>
</feature>
<dbReference type="EMBL" id="CADCVO010000208">
    <property type="protein sequence ID" value="CAA9483855.1"/>
    <property type="molecule type" value="Genomic_DNA"/>
</dbReference>
<name>A0A6J4RXK7_9ACTN</name>
<evidence type="ECO:0000313" key="2">
    <source>
        <dbReference type="EMBL" id="CAA9483855.1"/>
    </source>
</evidence>
<feature type="compositionally biased region" description="Basic residues" evidence="1">
    <location>
        <begin position="674"/>
        <end position="683"/>
    </location>
</feature>
<feature type="compositionally biased region" description="Basic and acidic residues" evidence="1">
    <location>
        <begin position="214"/>
        <end position="233"/>
    </location>
</feature>